<evidence type="ECO:0000256" key="2">
    <source>
        <dbReference type="ARBA" id="ARBA00023172"/>
    </source>
</evidence>
<dbReference type="InterPro" id="IPR013762">
    <property type="entry name" value="Integrase-like_cat_sf"/>
</dbReference>
<keyword evidence="1" id="KW-0238">DNA-binding</keyword>
<feature type="region of interest" description="Disordered" evidence="3">
    <location>
        <begin position="370"/>
        <end position="500"/>
    </location>
</feature>
<feature type="region of interest" description="Disordered" evidence="3">
    <location>
        <begin position="1"/>
        <end position="69"/>
    </location>
</feature>
<dbReference type="Gene3D" id="1.10.150.130">
    <property type="match status" value="1"/>
</dbReference>
<dbReference type="EMBL" id="JAUSZS010000004">
    <property type="protein sequence ID" value="MDQ0933367.1"/>
    <property type="molecule type" value="Genomic_DNA"/>
</dbReference>
<feature type="compositionally biased region" description="Basic and acidic residues" evidence="3">
    <location>
        <begin position="42"/>
        <end position="62"/>
    </location>
</feature>
<keyword evidence="2" id="KW-0233">DNA recombination</keyword>
<organism evidence="4 5">
    <name type="scientific">Streptomyces turgidiscabies</name>
    <dbReference type="NCBI Taxonomy" id="85558"/>
    <lineage>
        <taxon>Bacteria</taxon>
        <taxon>Bacillati</taxon>
        <taxon>Actinomycetota</taxon>
        <taxon>Actinomycetes</taxon>
        <taxon>Kitasatosporales</taxon>
        <taxon>Streptomycetaceae</taxon>
        <taxon>Streptomyces</taxon>
    </lineage>
</organism>
<name>A0ABU0RN04_9ACTN</name>
<dbReference type="Gene3D" id="1.10.443.10">
    <property type="entry name" value="Intergrase catalytic core"/>
    <property type="match status" value="1"/>
</dbReference>
<dbReference type="Proteomes" id="UP001223072">
    <property type="component" value="Unassembled WGS sequence"/>
</dbReference>
<comment type="caution">
    <text evidence="4">The sequence shown here is derived from an EMBL/GenBank/DDBJ whole genome shotgun (WGS) entry which is preliminary data.</text>
</comment>
<reference evidence="4 5" key="1">
    <citation type="submission" date="2023-07" db="EMBL/GenBank/DDBJ databases">
        <title>Comparative genomics of wheat-associated soil bacteria to identify genetic determinants of phenazine resistance.</title>
        <authorList>
            <person name="Mouncey N."/>
        </authorList>
    </citation>
    <scope>NUCLEOTIDE SEQUENCE [LARGE SCALE GENOMIC DNA]</scope>
    <source>
        <strain evidence="4 5">W2I16</strain>
    </source>
</reference>
<evidence type="ECO:0000256" key="1">
    <source>
        <dbReference type="ARBA" id="ARBA00023125"/>
    </source>
</evidence>
<sequence>MSPRNPNMESSVYEGNDGWWHGRVTMGVKDDGSPDRRHRRAKTEPEVRRKVRELENLRDKGRAPKAGRKPTVEQWMTTYLTDIASLKLKPRSLDDYWSKTRNDIVPGVGKHHLDKLAPEHLERMYRVMLDNGHAPSHVVKVHRILSRALKIAHRRRIIGENVATLVDPPTVDETEANPFTTEQAKAFLKAAAKRPTFMRWCVGVGMGFRQGETLGLRWAYVDFDAELFNPQWQLQRLTWRHGCTDARACGERLHRFEPCPPDCRTHRNYTRGCPKPCPKDCRRHATACPERKGGGLVFTRPKTKKSTNPVPIPPPFIPYLYEHKKKQEEMRALAGDDWQEYDALFTRPDGRPLDPRADWEESRSCLKRQASQTGACTTEAVTPPARSSMNSGSTCPRSWRSCGTPRSARPSGTSRADPTCPRTRCAAWETTSCPRPNPRRNPLLRPQLRPGTAGRHALSAADGSAKSKSPRSRRVSPRASTEPPSGFEPETYALRDHGGS</sequence>
<proteinExistence type="predicted"/>
<dbReference type="InterPro" id="IPR010998">
    <property type="entry name" value="Integrase_recombinase_N"/>
</dbReference>
<dbReference type="InterPro" id="IPR011010">
    <property type="entry name" value="DNA_brk_join_enz"/>
</dbReference>
<keyword evidence="5" id="KW-1185">Reference proteome</keyword>
<feature type="compositionally biased region" description="Polar residues" evidence="3">
    <location>
        <begin position="1"/>
        <end position="10"/>
    </location>
</feature>
<accession>A0ABU0RN04</accession>
<dbReference type="SUPFAM" id="SSF56349">
    <property type="entry name" value="DNA breaking-rejoining enzymes"/>
    <property type="match status" value="1"/>
</dbReference>
<protein>
    <submittedName>
        <fullName evidence="4">Integrase</fullName>
    </submittedName>
</protein>
<evidence type="ECO:0000256" key="3">
    <source>
        <dbReference type="SAM" id="MobiDB-lite"/>
    </source>
</evidence>
<evidence type="ECO:0000313" key="4">
    <source>
        <dbReference type="EMBL" id="MDQ0933367.1"/>
    </source>
</evidence>
<gene>
    <name evidence="4" type="ORF">QFZ49_003307</name>
</gene>
<evidence type="ECO:0000313" key="5">
    <source>
        <dbReference type="Proteomes" id="UP001223072"/>
    </source>
</evidence>
<feature type="compositionally biased region" description="Low complexity" evidence="3">
    <location>
        <begin position="440"/>
        <end position="450"/>
    </location>
</feature>
<feature type="compositionally biased region" description="Polar residues" evidence="3">
    <location>
        <begin position="370"/>
        <end position="396"/>
    </location>
</feature>